<feature type="region of interest" description="Disordered" evidence="1">
    <location>
        <begin position="1"/>
        <end position="25"/>
    </location>
</feature>
<sequence length="211" mass="22778">MARVVAELGRPETPEETAARKAESSARYHSSQTFRNLIAALLVTVGMVAVMVFVVPRGELPERASIDPAPIAEQASETYQRPVLVPAAPQEWRVNAASVSSESAGTSTWDVVYAPGEQGFLRFSQAFDAEETWARGELRGTAPADEIDLGGVMWQVFEPRDPAQTGNISYALGTQAGPDYVLVYGSTPAELTEQLAATLATQIIDLQEERP</sequence>
<accession>A0AAU0MGG8</accession>
<dbReference type="AlphaFoldDB" id="A0AAU0MGG8"/>
<dbReference type="Pfam" id="PF14030">
    <property type="entry name" value="DUF4245"/>
    <property type="match status" value="1"/>
</dbReference>
<feature type="transmembrane region" description="Helical" evidence="2">
    <location>
        <begin position="37"/>
        <end position="55"/>
    </location>
</feature>
<reference evidence="3 4" key="1">
    <citation type="submission" date="2023-10" db="EMBL/GenBank/DDBJ databases">
        <title>Y20.</title>
        <authorList>
            <person name="Zhang G."/>
            <person name="Ding Y."/>
        </authorList>
    </citation>
    <scope>NUCLEOTIDE SEQUENCE [LARGE SCALE GENOMIC DNA]</scope>
    <source>
        <strain evidence="3 4">Y20</strain>
    </source>
</reference>
<feature type="compositionally biased region" description="Basic and acidic residues" evidence="1">
    <location>
        <begin position="9"/>
        <end position="25"/>
    </location>
</feature>
<proteinExistence type="predicted"/>
<dbReference type="EMBL" id="CP137080">
    <property type="protein sequence ID" value="WOQ68927.1"/>
    <property type="molecule type" value="Genomic_DNA"/>
</dbReference>
<dbReference type="Proteomes" id="UP001329313">
    <property type="component" value="Chromosome"/>
</dbReference>
<name>A0AAU0MGG8_9MICO</name>
<organism evidence="3 4">
    <name type="scientific">Microbacterium limosum</name>
    <dbReference type="NCBI Taxonomy" id="3079935"/>
    <lineage>
        <taxon>Bacteria</taxon>
        <taxon>Bacillati</taxon>
        <taxon>Actinomycetota</taxon>
        <taxon>Actinomycetes</taxon>
        <taxon>Micrococcales</taxon>
        <taxon>Microbacteriaceae</taxon>
        <taxon>Microbacterium</taxon>
    </lineage>
</organism>
<dbReference type="InterPro" id="IPR025339">
    <property type="entry name" value="DUF4245"/>
</dbReference>
<protein>
    <submittedName>
        <fullName evidence="3">DUF4245 family protein</fullName>
    </submittedName>
</protein>
<evidence type="ECO:0000256" key="2">
    <source>
        <dbReference type="SAM" id="Phobius"/>
    </source>
</evidence>
<evidence type="ECO:0000313" key="3">
    <source>
        <dbReference type="EMBL" id="WOQ68927.1"/>
    </source>
</evidence>
<dbReference type="RefSeq" id="WP_330170065.1">
    <property type="nucleotide sequence ID" value="NZ_CP137080.1"/>
</dbReference>
<keyword evidence="4" id="KW-1185">Reference proteome</keyword>
<keyword evidence="2" id="KW-1133">Transmembrane helix</keyword>
<evidence type="ECO:0000313" key="4">
    <source>
        <dbReference type="Proteomes" id="UP001329313"/>
    </source>
</evidence>
<keyword evidence="2" id="KW-0812">Transmembrane</keyword>
<gene>
    <name evidence="3" type="ORF">RYJ27_09425</name>
</gene>
<evidence type="ECO:0000256" key="1">
    <source>
        <dbReference type="SAM" id="MobiDB-lite"/>
    </source>
</evidence>
<keyword evidence="2" id="KW-0472">Membrane</keyword>
<dbReference type="KEGG" id="mliy:RYJ27_09425"/>